<sequence length="647" mass="73694">MYQVSLQSPISPGGWAKVNRRRIFSYPSLGRYCVVACCITLLFSSILLFRSSESASRLIPPSLSDITPPWRKPATDSELLDILSDAASAGPHPIDDLIADARRAQEDLLKQRSTDLRSAAARYRVRRGRHPPPGFDKWAGYALKHDAIIVEKFFDRIYHDIQPFWGLDAKDTARRAATAEHVVRVRDGKATGVGDTTGRVPWLQLWTDLVKEAERFLPEVDMPINYKDESRILVPWEEVNDLVEKARIWRKVVPVEDVIKDYKGLSWMHIDKELHAHQPQWITNDLPQYWDLARVTCAPDSPSRNASALTDFSLPPAFPEDWAPDYSENGYVKNFSAASDPCLQPHLRALHGTFIEPISLSTTKELIPLFGGSKLPMNNEILIPGAMYLTEDPFYSGGATHGPAWDKKTTSITWRGVASGGRHKDSNWMHFQRLRLIEMLNGTTVTNLERNGARAMTFDMPPLHKYDFARRRNGTVGEWLSTHSDAGFNHLICFPRSSNCTYLAPYFHEVASVPMADQYKHKFIPDVDGNSFSARYRGLLLSSSLPIKSTVYAEWHDDRLQPWLHFAPMDNTLQDLYGILDYFTRDDKGDAAARMIAETGKTWGEMVLRRDDMLLYVWRLLLEFARVCDEDRDRLGYVDDLIGDQNH</sequence>
<dbReference type="EMBL" id="MAVT02000596">
    <property type="protein sequence ID" value="POS74663.1"/>
    <property type="molecule type" value="Genomic_DNA"/>
</dbReference>
<keyword evidence="4" id="KW-1185">Reference proteome</keyword>
<dbReference type="SMART" id="SM00672">
    <property type="entry name" value="CAP10"/>
    <property type="match status" value="1"/>
</dbReference>
<dbReference type="InterPro" id="IPR051091">
    <property type="entry name" value="O-Glucosyltr/Glycosyltrsf_90"/>
</dbReference>
<gene>
    <name evidence="3" type="ORF">DHEL01_v206943</name>
</gene>
<evidence type="ECO:0000256" key="1">
    <source>
        <dbReference type="SAM" id="Phobius"/>
    </source>
</evidence>
<evidence type="ECO:0000259" key="2">
    <source>
        <dbReference type="SMART" id="SM00672"/>
    </source>
</evidence>
<keyword evidence="1" id="KW-0812">Transmembrane</keyword>
<dbReference type="PANTHER" id="PTHR12203">
    <property type="entry name" value="KDEL LYS-ASP-GLU-LEU CONTAINING - RELATED"/>
    <property type="match status" value="1"/>
</dbReference>
<feature type="transmembrane region" description="Helical" evidence="1">
    <location>
        <begin position="29"/>
        <end position="49"/>
    </location>
</feature>
<dbReference type="PANTHER" id="PTHR12203:SF22">
    <property type="entry name" value="CAPSULE ASSOCIATED PROTEIN"/>
    <property type="match status" value="1"/>
</dbReference>
<accession>A0A2P5HWL6</accession>
<dbReference type="AlphaFoldDB" id="A0A2P5HWL6"/>
<dbReference type="InParanoid" id="A0A2P5HWL6"/>
<organism evidence="3 4">
    <name type="scientific">Diaporthe helianthi</name>
    <dbReference type="NCBI Taxonomy" id="158607"/>
    <lineage>
        <taxon>Eukaryota</taxon>
        <taxon>Fungi</taxon>
        <taxon>Dikarya</taxon>
        <taxon>Ascomycota</taxon>
        <taxon>Pezizomycotina</taxon>
        <taxon>Sordariomycetes</taxon>
        <taxon>Sordariomycetidae</taxon>
        <taxon>Diaporthales</taxon>
        <taxon>Diaporthaceae</taxon>
        <taxon>Diaporthe</taxon>
    </lineage>
</organism>
<feature type="domain" description="Glycosyl transferase CAP10" evidence="2">
    <location>
        <begin position="345"/>
        <end position="631"/>
    </location>
</feature>
<protein>
    <submittedName>
        <fullName evidence="3">Capsular associated protein</fullName>
    </submittedName>
</protein>
<evidence type="ECO:0000313" key="4">
    <source>
        <dbReference type="Proteomes" id="UP000094444"/>
    </source>
</evidence>
<comment type="caution">
    <text evidence="3">The sequence shown here is derived from an EMBL/GenBank/DDBJ whole genome shotgun (WGS) entry which is preliminary data.</text>
</comment>
<dbReference type="InterPro" id="IPR006598">
    <property type="entry name" value="CAP10"/>
</dbReference>
<dbReference type="Pfam" id="PF05686">
    <property type="entry name" value="Glyco_transf_90"/>
    <property type="match status" value="1"/>
</dbReference>
<keyword evidence="1" id="KW-0472">Membrane</keyword>
<keyword evidence="1" id="KW-1133">Transmembrane helix</keyword>
<reference evidence="3" key="1">
    <citation type="submission" date="2017-09" db="EMBL/GenBank/DDBJ databases">
        <title>Polyketide synthases of a Diaporthe helianthi virulent isolate.</title>
        <authorList>
            <person name="Baroncelli R."/>
        </authorList>
    </citation>
    <scope>NUCLEOTIDE SEQUENCE [LARGE SCALE GENOMIC DNA]</scope>
    <source>
        <strain evidence="3">7/96</strain>
    </source>
</reference>
<dbReference type="Proteomes" id="UP000094444">
    <property type="component" value="Unassembled WGS sequence"/>
</dbReference>
<evidence type="ECO:0000313" key="3">
    <source>
        <dbReference type="EMBL" id="POS74663.1"/>
    </source>
</evidence>
<dbReference type="OrthoDB" id="541052at2759"/>
<name>A0A2P5HWL6_DIAHE</name>
<proteinExistence type="predicted"/>